<evidence type="ECO:0000259" key="5">
    <source>
        <dbReference type="Pfam" id="PF13001"/>
    </source>
</evidence>
<dbReference type="PANTHER" id="PTHR23346">
    <property type="entry name" value="TRANSLATIONAL ACTIVATOR GCN1-RELATED"/>
    <property type="match status" value="1"/>
</dbReference>
<dbReference type="SUPFAM" id="SSF48371">
    <property type="entry name" value="ARM repeat"/>
    <property type="match status" value="2"/>
</dbReference>
<feature type="domain" description="Proteasome adapter and scaffold protein ECM29 HEAT-repeat" evidence="6">
    <location>
        <begin position="1320"/>
        <end position="1478"/>
    </location>
</feature>
<organism evidence="7 8">
    <name type="scientific">Plectosphaerella plurivora</name>
    <dbReference type="NCBI Taxonomy" id="936078"/>
    <lineage>
        <taxon>Eukaryota</taxon>
        <taxon>Fungi</taxon>
        <taxon>Dikarya</taxon>
        <taxon>Ascomycota</taxon>
        <taxon>Pezizomycotina</taxon>
        <taxon>Sordariomycetes</taxon>
        <taxon>Hypocreomycetidae</taxon>
        <taxon>Glomerellales</taxon>
        <taxon>Plectosphaerellaceae</taxon>
        <taxon>Plectosphaerella</taxon>
    </lineage>
</organism>
<evidence type="ECO:0000259" key="6">
    <source>
        <dbReference type="Pfam" id="PF24492"/>
    </source>
</evidence>
<evidence type="ECO:0000256" key="4">
    <source>
        <dbReference type="ARBA" id="ARBA00022942"/>
    </source>
</evidence>
<keyword evidence="8" id="KW-1185">Reference proteome</keyword>
<dbReference type="GO" id="GO:0005634">
    <property type="term" value="C:nucleus"/>
    <property type="evidence" value="ECO:0007669"/>
    <property type="project" value="TreeGrafter"/>
</dbReference>
<dbReference type="InterPro" id="IPR011989">
    <property type="entry name" value="ARM-like"/>
</dbReference>
<keyword evidence="2" id="KW-0963">Cytoplasm</keyword>
<sequence>MASSTEENELRLIQNAQFKILGVSNNEKKFEDILKIYLCPLMLKAGSQSASVRMEVIKFAGSLQTMLKPTKISLPVEALVDQYKSQSSPIIRKIDAIFITIGLERMDDYERQKIAHKIFAGISAADQGGASSAILKIALRVIPSIKIPSRGSKEDSEFREAIGLSGPGDAAWLAVWLGKVLLLKLPALASGSQPSPEDFQAKLKRFNGALTTEELSYLGPEWRGNKYAPPFEELASLRRKVVQFLQSAAFNDREKLVPAIFGASSTDGVVSGVGEDMLKRTSVSLDDEQLAKDLFSAHSRMTPPYRTRILGLLSKSTTSTSMESAIQHVVNLDFGLDCPEPLQAKSGLEKQKLQRALLGYLSFVATWGPTKGPFTIGNSLITRMQQHIESAGWPVPDPEKAGRESAVAAEGELRCLAYDVLGLLAKATKLPTQDAMALAGWLFKSLSEDPTPEVVFHIEGALSSLLRHFSPELVGEFRPLAMLLHNYMNLQVEPPAVRSARFTAVKWANHSFAFSEWRARWLDILAVAGRRDESHEVIEEGKKGLDPWTYRVTEATEIPDWTELIPSLFYENLDAHFDLKFVDPQTSGSVPQINTDDTERSFQNFKGGKLGAFPVALNFTKTMLYRRALPDFEMGPDWSLQMQNALKNEIKTRAKATSYLREVDSAYVGLLLKTCFDGAMARAARESEPLVEESLESLTEVASLSPASSVGYIASQAPKLHYWSASNNKQIRTLAARALGILGAHPANHDELKSAVQGGNGSFHALLQEMSTRIATWETAVGSDANTVEGDILAYGHLFSHTVYYNQAIEPPFTLPAGLLNDQGVNSSRQDAAFDAFAQLWTAQVASAVPKTGTEFSPEFVIERLKARAAAGNEKAIFALGRLALALPDTASSASDSSKDGLLSPDSKDDQIDNVLRVLYDLGQKRETEIHFAIGEAIAAAVGRLDSESVQLTVNVDATRGSWADNMAARPHRVKLLLDKLFKDCKDTSPWKLKSSGIWLFCLIQYCGTLPEVRARLREAQVAFMRLLSARDELVQETASRGLVLIFEKGDKDLREVLVKDLVSSFTDSNAKLKVEGDTELFEAGALPTGDGKSVTSYKDIVALANEVGDQSLVYKFMALANNAATWSTRAAFGRFGLGDILADSHIDPKVYPKLFRYRFDPNTNAQRSMENVWKALVKDPNAVIQTHFDDIMIDLLKSVLGKEWRSREASCTAISELIGGQPFEKYAKYYEEIWTAALKVLDDVKTSVRNAALKLCMGLTNTIVRLLEDGGSSAAAQSMLKDAFRFLLSPSGLESNVKEVQAFSLQSIMDITKKGGKVLKPFISTIVPHLLNLHSTIEPEQLNYAYQKVTEDTRGQIDKMRATWIRNSPITEAVNNCLRQLDAESMKKLAPGIEATMKSAIGMQTKIACGGLLGDLVIRHRIDFEPYAGKFLKMMAKEALDRNDEVSRSYAVASAYIIRIASSTAKQSFVDKFIQMYIAAEDDTRRRRVSDVFLALSKSSPDEFNNLETRLLPFVYVASHDTDEYVKKAFSTIWDSHAGSSRTVARYVDEIAKTVQQVLEAPRWALQHTGAFTMAAMIPALVSASDKNGQLSEANLKQLWPILDKILALKTFEGKEKVLESFPIFVEKGTALWKTDAAVAAQMKKIALREAKRNNEAYRIHAFKYVWKFAKARDDLDLLDEIFAIAEPFLENLVDESRMEIDSEDKAAETAASALEGVARGYGRGKLQEKPLAVLEQILDKLKPYLSSQAFALIKRQVWYECVRDLMREAKPDPSQTDQGKAVAMTYLMSLDMDHVDVGTENQRSMRAQAIGAVLKAKTLGVFGSPPEGMEKEDLKTMVKNAMEMERSADIRGQLKGILEEMES</sequence>
<reference evidence="7" key="1">
    <citation type="journal article" date="2021" name="Nat. Commun.">
        <title>Genetic determinants of endophytism in the Arabidopsis root mycobiome.</title>
        <authorList>
            <person name="Mesny F."/>
            <person name="Miyauchi S."/>
            <person name="Thiergart T."/>
            <person name="Pickel B."/>
            <person name="Atanasova L."/>
            <person name="Karlsson M."/>
            <person name="Huettel B."/>
            <person name="Barry K.W."/>
            <person name="Haridas S."/>
            <person name="Chen C."/>
            <person name="Bauer D."/>
            <person name="Andreopoulos W."/>
            <person name="Pangilinan J."/>
            <person name="LaButti K."/>
            <person name="Riley R."/>
            <person name="Lipzen A."/>
            <person name="Clum A."/>
            <person name="Drula E."/>
            <person name="Henrissat B."/>
            <person name="Kohler A."/>
            <person name="Grigoriev I.V."/>
            <person name="Martin F.M."/>
            <person name="Hacquard S."/>
        </authorList>
    </citation>
    <scope>NUCLEOTIDE SEQUENCE</scope>
    <source>
        <strain evidence="7">MPI-SDFR-AT-0117</strain>
    </source>
</reference>
<dbReference type="GO" id="GO:0043248">
    <property type="term" value="P:proteasome assembly"/>
    <property type="evidence" value="ECO:0007669"/>
    <property type="project" value="InterPro"/>
</dbReference>
<evidence type="ECO:0000256" key="3">
    <source>
        <dbReference type="ARBA" id="ARBA00022737"/>
    </source>
</evidence>
<feature type="domain" description="Proteasome component Ecm29 N-terminal" evidence="5">
    <location>
        <begin position="14"/>
        <end position="526"/>
    </location>
</feature>
<comment type="caution">
    <text evidence="7">The sequence shown here is derived from an EMBL/GenBank/DDBJ whole genome shotgun (WGS) entry which is preliminary data.</text>
</comment>
<keyword evidence="3" id="KW-0677">Repeat</keyword>
<evidence type="ECO:0000256" key="1">
    <source>
        <dbReference type="ARBA" id="ARBA00004496"/>
    </source>
</evidence>
<dbReference type="InterPro" id="IPR024372">
    <property type="entry name" value="Ecm29_N"/>
</dbReference>
<dbReference type="Pfam" id="PF13001">
    <property type="entry name" value="ECM29_N"/>
    <property type="match status" value="1"/>
</dbReference>
<keyword evidence="4 7" id="KW-0647">Proteasome</keyword>
<gene>
    <name evidence="7" type="ORF">F5X68DRAFT_214271</name>
</gene>
<dbReference type="InterPro" id="IPR055443">
    <property type="entry name" value="HEAT_ECM29"/>
</dbReference>
<dbReference type="Pfam" id="PF23731">
    <property type="entry name" value="ARM_ECM29_C"/>
    <property type="match status" value="1"/>
</dbReference>
<evidence type="ECO:0000256" key="2">
    <source>
        <dbReference type="ARBA" id="ARBA00022490"/>
    </source>
</evidence>
<dbReference type="GO" id="GO:0000502">
    <property type="term" value="C:proteasome complex"/>
    <property type="evidence" value="ECO:0007669"/>
    <property type="project" value="UniProtKB-KW"/>
</dbReference>
<dbReference type="GO" id="GO:0005737">
    <property type="term" value="C:cytoplasm"/>
    <property type="evidence" value="ECO:0007669"/>
    <property type="project" value="UniProtKB-SubCell"/>
</dbReference>
<dbReference type="Gene3D" id="1.25.10.10">
    <property type="entry name" value="Leucine-rich Repeat Variant"/>
    <property type="match status" value="1"/>
</dbReference>
<dbReference type="EMBL" id="JAGSXJ010000025">
    <property type="protein sequence ID" value="KAH6675290.1"/>
    <property type="molecule type" value="Genomic_DNA"/>
</dbReference>
<accession>A0A9P8V579</accession>
<dbReference type="Pfam" id="PF24492">
    <property type="entry name" value="HEAT_ECM29"/>
    <property type="match status" value="1"/>
</dbReference>
<proteinExistence type="predicted"/>
<evidence type="ECO:0000313" key="7">
    <source>
        <dbReference type="EMBL" id="KAH6675290.1"/>
    </source>
</evidence>
<protein>
    <submittedName>
        <fullName evidence="7">Proteasome stabiliser-domain-containing protein</fullName>
    </submittedName>
</protein>
<dbReference type="GO" id="GO:0060090">
    <property type="term" value="F:molecular adaptor activity"/>
    <property type="evidence" value="ECO:0007669"/>
    <property type="project" value="InterPro"/>
</dbReference>
<comment type="subcellular location">
    <subcellularLocation>
        <location evidence="1">Cytoplasm</location>
    </subcellularLocation>
</comment>
<name>A0A9P8V579_9PEZI</name>
<evidence type="ECO:0000313" key="8">
    <source>
        <dbReference type="Proteomes" id="UP000770015"/>
    </source>
</evidence>
<dbReference type="InterPro" id="IPR016024">
    <property type="entry name" value="ARM-type_fold"/>
</dbReference>
<dbReference type="OrthoDB" id="16066at2759"/>
<dbReference type="GO" id="GO:0036503">
    <property type="term" value="P:ERAD pathway"/>
    <property type="evidence" value="ECO:0007669"/>
    <property type="project" value="TreeGrafter"/>
</dbReference>
<dbReference type="PANTHER" id="PTHR23346:SF19">
    <property type="entry name" value="PROTEASOME ADAPTER AND SCAFFOLD PROTEIN ECM29"/>
    <property type="match status" value="1"/>
</dbReference>
<dbReference type="Proteomes" id="UP000770015">
    <property type="component" value="Unassembled WGS sequence"/>
</dbReference>